<gene>
    <name evidence="4" type="ORF">ACFSE6_18760</name>
</gene>
<evidence type="ECO:0000313" key="4">
    <source>
        <dbReference type="EMBL" id="MFD1719884.1"/>
    </source>
</evidence>
<evidence type="ECO:0000313" key="5">
    <source>
        <dbReference type="Proteomes" id="UP001597277"/>
    </source>
</evidence>
<dbReference type="InterPro" id="IPR011576">
    <property type="entry name" value="Pyridox_Oxase_N"/>
</dbReference>
<dbReference type="RefSeq" id="WP_388011063.1">
    <property type="nucleotide sequence ID" value="NZ_JBHUEE010000015.1"/>
</dbReference>
<keyword evidence="5" id="KW-1185">Reference proteome</keyword>
<feature type="domain" description="Pyridoxamine 5'-phosphate oxidase N-terminal" evidence="3">
    <location>
        <begin position="37"/>
        <end position="154"/>
    </location>
</feature>
<reference evidence="5" key="1">
    <citation type="journal article" date="2019" name="Int. J. Syst. Evol. Microbiol.">
        <title>The Global Catalogue of Microorganisms (GCM) 10K type strain sequencing project: providing services to taxonomists for standard genome sequencing and annotation.</title>
        <authorList>
            <consortium name="The Broad Institute Genomics Platform"/>
            <consortium name="The Broad Institute Genome Sequencing Center for Infectious Disease"/>
            <person name="Wu L."/>
            <person name="Ma J."/>
        </authorList>
    </citation>
    <scope>NUCLEOTIDE SEQUENCE [LARGE SCALE GENOMIC DNA]</scope>
    <source>
        <strain evidence="5">JCM 17130</strain>
    </source>
</reference>
<dbReference type="SUPFAM" id="SSF50475">
    <property type="entry name" value="FMN-binding split barrel"/>
    <property type="match status" value="1"/>
</dbReference>
<dbReference type="InterPro" id="IPR052019">
    <property type="entry name" value="F420H2_bilvrd_red/Heme_oxyg"/>
</dbReference>
<protein>
    <submittedName>
        <fullName evidence="4">Pyridoxamine 5'-phosphate oxidase family protein</fullName>
    </submittedName>
</protein>
<keyword evidence="1" id="KW-0560">Oxidoreductase</keyword>
<dbReference type="Gene3D" id="2.30.110.10">
    <property type="entry name" value="Electron Transport, Fmn-binding Protein, Chain A"/>
    <property type="match status" value="1"/>
</dbReference>
<dbReference type="PANTHER" id="PTHR35176">
    <property type="entry name" value="HEME OXYGENASE HI_0854-RELATED"/>
    <property type="match status" value="1"/>
</dbReference>
<dbReference type="Proteomes" id="UP001597277">
    <property type="component" value="Unassembled WGS sequence"/>
</dbReference>
<dbReference type="EMBL" id="JBHUEE010000015">
    <property type="protein sequence ID" value="MFD1719884.1"/>
    <property type="molecule type" value="Genomic_DNA"/>
</dbReference>
<comment type="caution">
    <text evidence="4">The sequence shown here is derived from an EMBL/GenBank/DDBJ whole genome shotgun (WGS) entry which is preliminary data.</text>
</comment>
<sequence>MTEQEPRPEPLSSPPGTPLTGLTWTDACTRVAGAEDFLLATTDPDGRPHVVPVLGVWLEGRAFFVTSRQARKARNLARNDGCAFTVPGPDVDLVLEGVAHRVGDPERLQQVADRYPAKYPWWHPFVRDGEFYDPADTALDDPRYVYAIEPARVFAFGKEKGFSATCWRFTDRARGRA</sequence>
<evidence type="ECO:0000256" key="1">
    <source>
        <dbReference type="ARBA" id="ARBA00023002"/>
    </source>
</evidence>
<dbReference type="PANTHER" id="PTHR35176:SF4">
    <property type="entry name" value="PYRIDOXAMINE 5'-PHOSPHATE OXIDASE-RELATED FMN-BINDING"/>
    <property type="match status" value="1"/>
</dbReference>
<accession>A0ABW4L9P8</accession>
<feature type="region of interest" description="Disordered" evidence="2">
    <location>
        <begin position="1"/>
        <end position="21"/>
    </location>
</feature>
<proteinExistence type="predicted"/>
<organism evidence="4 5">
    <name type="scientific">Georgenia deserti</name>
    <dbReference type="NCBI Taxonomy" id="2093781"/>
    <lineage>
        <taxon>Bacteria</taxon>
        <taxon>Bacillati</taxon>
        <taxon>Actinomycetota</taxon>
        <taxon>Actinomycetes</taxon>
        <taxon>Micrococcales</taxon>
        <taxon>Bogoriellaceae</taxon>
        <taxon>Georgenia</taxon>
    </lineage>
</organism>
<evidence type="ECO:0000259" key="3">
    <source>
        <dbReference type="Pfam" id="PF01243"/>
    </source>
</evidence>
<evidence type="ECO:0000256" key="2">
    <source>
        <dbReference type="SAM" id="MobiDB-lite"/>
    </source>
</evidence>
<dbReference type="Pfam" id="PF01243">
    <property type="entry name" value="PNPOx_N"/>
    <property type="match status" value="1"/>
</dbReference>
<name>A0ABW4L9P8_9MICO</name>
<dbReference type="InterPro" id="IPR012349">
    <property type="entry name" value="Split_barrel_FMN-bd"/>
</dbReference>